<dbReference type="PANTHER" id="PTHR16011:SF0">
    <property type="entry name" value="INTRAFLAGELLAR TRANSPORT PROTEIN 57 HOMOLOG"/>
    <property type="match status" value="1"/>
</dbReference>
<dbReference type="Proteomes" id="UP000830375">
    <property type="component" value="Unassembled WGS sequence"/>
</dbReference>
<dbReference type="InterPro" id="IPR027975">
    <property type="entry name" value="TMEM71"/>
</dbReference>
<dbReference type="Pfam" id="PF10498">
    <property type="entry name" value="IFT57"/>
    <property type="match status" value="1"/>
</dbReference>
<evidence type="ECO:0000256" key="6">
    <source>
        <dbReference type="SAM" id="Coils"/>
    </source>
</evidence>
<proteinExistence type="inferred from homology"/>
<comment type="similarity">
    <text evidence="2">Belongs to the IFT57 family.</text>
</comment>
<evidence type="ECO:0000256" key="3">
    <source>
        <dbReference type="ARBA" id="ARBA00020568"/>
    </source>
</evidence>
<keyword evidence="5" id="KW-0966">Cell projection</keyword>
<keyword evidence="9" id="KW-1185">Reference proteome</keyword>
<comment type="caution">
    <text evidence="8">The sequence shown here is derived from an EMBL/GenBank/DDBJ whole genome shotgun (WGS) entry which is preliminary data.</text>
</comment>
<organism evidence="8 9">
    <name type="scientific">Labeo rohita</name>
    <name type="common">Indian major carp</name>
    <name type="synonym">Cyprinus rohita</name>
    <dbReference type="NCBI Taxonomy" id="84645"/>
    <lineage>
        <taxon>Eukaryota</taxon>
        <taxon>Metazoa</taxon>
        <taxon>Chordata</taxon>
        <taxon>Craniata</taxon>
        <taxon>Vertebrata</taxon>
        <taxon>Euteleostomi</taxon>
        <taxon>Actinopterygii</taxon>
        <taxon>Neopterygii</taxon>
        <taxon>Teleostei</taxon>
        <taxon>Ostariophysi</taxon>
        <taxon>Cypriniformes</taxon>
        <taxon>Cyprinidae</taxon>
        <taxon>Labeoninae</taxon>
        <taxon>Labeonini</taxon>
        <taxon>Labeo</taxon>
    </lineage>
</organism>
<feature type="coiled-coil region" evidence="6">
    <location>
        <begin position="159"/>
        <end position="186"/>
    </location>
</feature>
<evidence type="ECO:0000256" key="5">
    <source>
        <dbReference type="ARBA" id="ARBA00023273"/>
    </source>
</evidence>
<dbReference type="Pfam" id="PF15121">
    <property type="entry name" value="TMEM71"/>
    <property type="match status" value="1"/>
</dbReference>
<dbReference type="InterPro" id="IPR019530">
    <property type="entry name" value="Intra-flagellar_transport_57"/>
</dbReference>
<keyword evidence="6" id="KW-0175">Coiled coil</keyword>
<evidence type="ECO:0000256" key="2">
    <source>
        <dbReference type="ARBA" id="ARBA00009415"/>
    </source>
</evidence>
<gene>
    <name evidence="8" type="ORF">H4Q32_004394</name>
</gene>
<feature type="region of interest" description="Disordered" evidence="7">
    <location>
        <begin position="531"/>
        <end position="567"/>
    </location>
</feature>
<name>A0ABQ8N118_LABRO</name>
<comment type="subcellular location">
    <subcellularLocation>
        <location evidence="1">Cell projection</location>
        <location evidence="1">Cilium</location>
    </subcellularLocation>
</comment>
<dbReference type="EMBL" id="JACTAM010000002">
    <property type="protein sequence ID" value="KAI2667813.1"/>
    <property type="molecule type" value="Genomic_DNA"/>
</dbReference>
<evidence type="ECO:0000256" key="7">
    <source>
        <dbReference type="SAM" id="MobiDB-lite"/>
    </source>
</evidence>
<reference evidence="8 9" key="1">
    <citation type="submission" date="2022-01" db="EMBL/GenBank/DDBJ databases">
        <title>A high-quality chromosome-level genome assembly of rohu carp, Labeo rohita.</title>
        <authorList>
            <person name="Arick M.A. II"/>
            <person name="Hsu C.-Y."/>
            <person name="Magbanua Z."/>
            <person name="Pechanova O."/>
            <person name="Grover C."/>
            <person name="Miller E."/>
            <person name="Thrash A."/>
            <person name="Ezzel L."/>
            <person name="Alam S."/>
            <person name="Benzie J."/>
            <person name="Hamilton M."/>
            <person name="Karsi A."/>
            <person name="Lawrence M.L."/>
            <person name="Peterson D.G."/>
        </authorList>
    </citation>
    <scope>NUCLEOTIDE SEQUENCE [LARGE SCALE GENOMIC DNA]</scope>
    <source>
        <strain evidence="9">BAU-BD-2019</strain>
        <tissue evidence="8">Blood</tissue>
    </source>
</reference>
<accession>A0ABQ8N118</accession>
<keyword evidence="4" id="KW-0969">Cilium</keyword>
<dbReference type="PANTHER" id="PTHR16011">
    <property type="entry name" value="IFT57/HIPPI"/>
    <property type="match status" value="1"/>
</dbReference>
<evidence type="ECO:0000256" key="4">
    <source>
        <dbReference type="ARBA" id="ARBA00023069"/>
    </source>
</evidence>
<sequence>MAEEEERGPGSVYQMFVLMEDLLDKLKVLDYEQHVLDKHNIKPLSRHYFVSSPHVVSNPGEQFFMFSVIAAWLISLCGRPFDTPQEYDDPNATVSNILSELRVLGGQVDFPPSKLKSGSGEHVCYVLDQLVEKALKSKGFAWNRPLYPSVEVEEECVQEDDAELTLSKVEEEMTQEDEEYEEEDGLDLDALKTRTNQSELSGSRPAVVLESDVDAAEWNLEVERVLPQLKVTIRTDNKDWRIHLDQMHQHQDGINTSLQDAKGCLFKLREDISKTLEKISEELEKVKQEMEEKGSSMSDGAPVVKIRQSLTKLKQEIEQMDVRMGVVEHTLLQAKLREKNNMTRDMHATHLLEPNTQTAPSSLSLWVSLGLSLSLRRRVSSCMSVFVGKRTDLIRTAIRILRGLGSPVKTRRQEAEYVCQSLDVSHFSDSSFECFSTNPLTGSVCSCRRSPRLLANGYYVLTEDSFTTDDEGNVTLTPSHTSVSYKENLVRDMSQSCQSWLEGSVFRRSDPITPLQSSSWEELDTSFETTTPISFTYDPTDPVSSPDKMPPQTQLEEEEPPCESCSTHEQFSQSVSGLLDVPPPSMCHLSSYSSSSKTAETVFLKVLLLILTLCLCIAISSGTSPPETSEEEAHTITHICVKSVQRRPEEVSVWTHILHQH</sequence>
<evidence type="ECO:0000313" key="8">
    <source>
        <dbReference type="EMBL" id="KAI2667813.1"/>
    </source>
</evidence>
<protein>
    <recommendedName>
        <fullName evidence="3">Intraflagellar transport protein 57 homolog</fullName>
    </recommendedName>
</protein>
<evidence type="ECO:0000256" key="1">
    <source>
        <dbReference type="ARBA" id="ARBA00004138"/>
    </source>
</evidence>
<evidence type="ECO:0000313" key="9">
    <source>
        <dbReference type="Proteomes" id="UP000830375"/>
    </source>
</evidence>
<feature type="coiled-coil region" evidence="6">
    <location>
        <begin position="269"/>
        <end position="323"/>
    </location>
</feature>